<organism evidence="7 8">
    <name type="scientific">Nocardia fusca</name>
    <dbReference type="NCBI Taxonomy" id="941183"/>
    <lineage>
        <taxon>Bacteria</taxon>
        <taxon>Bacillati</taxon>
        <taxon>Actinomycetota</taxon>
        <taxon>Actinomycetes</taxon>
        <taxon>Mycobacteriales</taxon>
        <taxon>Nocardiaceae</taxon>
        <taxon>Nocardia</taxon>
    </lineage>
</organism>
<dbReference type="Pfam" id="PF08240">
    <property type="entry name" value="ADH_N"/>
    <property type="match status" value="1"/>
</dbReference>
<dbReference type="InterPro" id="IPR036291">
    <property type="entry name" value="NAD(P)-bd_dom_sf"/>
</dbReference>
<dbReference type="InterPro" id="IPR002328">
    <property type="entry name" value="ADH_Zn_CS"/>
</dbReference>
<evidence type="ECO:0000256" key="2">
    <source>
        <dbReference type="ARBA" id="ARBA00022723"/>
    </source>
</evidence>
<evidence type="ECO:0000313" key="8">
    <source>
        <dbReference type="Proteomes" id="UP001551658"/>
    </source>
</evidence>
<keyword evidence="3 5" id="KW-0862">Zinc</keyword>
<gene>
    <name evidence="7" type="ORF">AB0H72_18930</name>
</gene>
<dbReference type="InterPro" id="IPR011032">
    <property type="entry name" value="GroES-like_sf"/>
</dbReference>
<dbReference type="PANTHER" id="PTHR43401">
    <property type="entry name" value="L-THREONINE 3-DEHYDROGENASE"/>
    <property type="match status" value="1"/>
</dbReference>
<name>A0ABV3FAN8_9NOCA</name>
<keyword evidence="4" id="KW-0560">Oxidoreductase</keyword>
<protein>
    <submittedName>
        <fullName evidence="7">Alcohol dehydrogenase catalytic domain-containing protein</fullName>
    </submittedName>
</protein>
<dbReference type="InterPro" id="IPR020843">
    <property type="entry name" value="ER"/>
</dbReference>
<feature type="domain" description="Enoyl reductase (ER)" evidence="6">
    <location>
        <begin position="4"/>
        <end position="350"/>
    </location>
</feature>
<evidence type="ECO:0000259" key="6">
    <source>
        <dbReference type="SMART" id="SM00829"/>
    </source>
</evidence>
<accession>A0ABV3FAN8</accession>
<evidence type="ECO:0000313" key="7">
    <source>
        <dbReference type="EMBL" id="MEV0364769.1"/>
    </source>
</evidence>
<keyword evidence="2 5" id="KW-0479">Metal-binding</keyword>
<reference evidence="7 8" key="1">
    <citation type="submission" date="2024-06" db="EMBL/GenBank/DDBJ databases">
        <title>The Natural Products Discovery Center: Release of the First 8490 Sequenced Strains for Exploring Actinobacteria Biosynthetic Diversity.</title>
        <authorList>
            <person name="Kalkreuter E."/>
            <person name="Kautsar S.A."/>
            <person name="Yang D."/>
            <person name="Bader C.D."/>
            <person name="Teijaro C.N."/>
            <person name="Fluegel L."/>
            <person name="Davis C.M."/>
            <person name="Simpson J.R."/>
            <person name="Lauterbach L."/>
            <person name="Steele A.D."/>
            <person name="Gui C."/>
            <person name="Meng S."/>
            <person name="Li G."/>
            <person name="Viehrig K."/>
            <person name="Ye F."/>
            <person name="Su P."/>
            <person name="Kiefer A.F."/>
            <person name="Nichols A."/>
            <person name="Cepeda A.J."/>
            <person name="Yan W."/>
            <person name="Fan B."/>
            <person name="Jiang Y."/>
            <person name="Adhikari A."/>
            <person name="Zheng C.-J."/>
            <person name="Schuster L."/>
            <person name="Cowan T.M."/>
            <person name="Smanski M.J."/>
            <person name="Chevrette M.G."/>
            <person name="De Carvalho L.P.S."/>
            <person name="Shen B."/>
        </authorList>
    </citation>
    <scope>NUCLEOTIDE SEQUENCE [LARGE SCALE GENOMIC DNA]</scope>
    <source>
        <strain evidence="7 8">NPDC050671</strain>
    </source>
</reference>
<evidence type="ECO:0000256" key="3">
    <source>
        <dbReference type="ARBA" id="ARBA00022833"/>
    </source>
</evidence>
<dbReference type="RefSeq" id="WP_357980256.1">
    <property type="nucleotide sequence ID" value="NZ_JBFAIH010000011.1"/>
</dbReference>
<dbReference type="Proteomes" id="UP001551658">
    <property type="component" value="Unassembled WGS sequence"/>
</dbReference>
<proteinExistence type="inferred from homology"/>
<dbReference type="Pfam" id="PF00107">
    <property type="entry name" value="ADH_zinc_N"/>
    <property type="match status" value="1"/>
</dbReference>
<sequence length="356" mass="37037">MRAAVVEALGRPLIVRDVADPVCPPDGVVVRVGANGICRTDWALWDGMFWDGGPTLSLPWVLGHEFAGTIVEVGPAVRGWKVGQRVTYPMNPGDGTCTVCRTGQHQVCEHFAEMVPGVSFWGSFAELVAVRHADVNLVELPDTLDFASAAALGCRYIAAFHGVVDQARVRGGEWVVVHGAGGGMGLSAVQVAAAVGASVIAVDIGPEKLALACAAGAVATIDAGEADVAEAVVDMTRGGAQVSIDAVGLAETCRTSIESLRIRGRHLQLGHTTPAEGGVVALPIDVMMIKELEFVSAFGMAAHSFDTMLAMIANRRLDPGALITQRVPLEHAGGVLAGMRDFGTAGLVVIDQFATT</sequence>
<evidence type="ECO:0000256" key="1">
    <source>
        <dbReference type="ARBA" id="ARBA00001947"/>
    </source>
</evidence>
<dbReference type="Gene3D" id="3.90.180.10">
    <property type="entry name" value="Medium-chain alcohol dehydrogenases, catalytic domain"/>
    <property type="match status" value="1"/>
</dbReference>
<dbReference type="SMART" id="SM00829">
    <property type="entry name" value="PKS_ER"/>
    <property type="match status" value="1"/>
</dbReference>
<comment type="similarity">
    <text evidence="5">Belongs to the zinc-containing alcohol dehydrogenase family.</text>
</comment>
<dbReference type="PANTHER" id="PTHR43401:SF5">
    <property type="entry name" value="ALCOHOL DEHYDROGENASE-RELATED"/>
    <property type="match status" value="1"/>
</dbReference>
<dbReference type="InterPro" id="IPR013154">
    <property type="entry name" value="ADH-like_N"/>
</dbReference>
<dbReference type="PROSITE" id="PS00059">
    <property type="entry name" value="ADH_ZINC"/>
    <property type="match status" value="1"/>
</dbReference>
<evidence type="ECO:0000256" key="4">
    <source>
        <dbReference type="ARBA" id="ARBA00023002"/>
    </source>
</evidence>
<comment type="cofactor">
    <cofactor evidence="1 5">
        <name>Zn(2+)</name>
        <dbReference type="ChEBI" id="CHEBI:29105"/>
    </cofactor>
</comment>
<dbReference type="InterPro" id="IPR050129">
    <property type="entry name" value="Zn_alcohol_dh"/>
</dbReference>
<dbReference type="SUPFAM" id="SSF51735">
    <property type="entry name" value="NAD(P)-binding Rossmann-fold domains"/>
    <property type="match status" value="1"/>
</dbReference>
<dbReference type="SUPFAM" id="SSF50129">
    <property type="entry name" value="GroES-like"/>
    <property type="match status" value="1"/>
</dbReference>
<dbReference type="EMBL" id="JBFAIH010000011">
    <property type="protein sequence ID" value="MEV0364769.1"/>
    <property type="molecule type" value="Genomic_DNA"/>
</dbReference>
<keyword evidence="8" id="KW-1185">Reference proteome</keyword>
<comment type="caution">
    <text evidence="7">The sequence shown here is derived from an EMBL/GenBank/DDBJ whole genome shotgun (WGS) entry which is preliminary data.</text>
</comment>
<evidence type="ECO:0000256" key="5">
    <source>
        <dbReference type="RuleBase" id="RU361277"/>
    </source>
</evidence>
<dbReference type="InterPro" id="IPR013149">
    <property type="entry name" value="ADH-like_C"/>
</dbReference>